<protein>
    <submittedName>
        <fullName evidence="2">Uncharacterized protein</fullName>
    </submittedName>
</protein>
<feature type="transmembrane region" description="Helical" evidence="1">
    <location>
        <begin position="12"/>
        <end position="34"/>
    </location>
</feature>
<feature type="transmembrane region" description="Helical" evidence="1">
    <location>
        <begin position="88"/>
        <end position="107"/>
    </location>
</feature>
<evidence type="ECO:0000256" key="1">
    <source>
        <dbReference type="SAM" id="Phobius"/>
    </source>
</evidence>
<dbReference type="AlphaFoldDB" id="A0A6N3F747"/>
<feature type="transmembrane region" description="Helical" evidence="1">
    <location>
        <begin position="113"/>
        <end position="130"/>
    </location>
</feature>
<name>A0A6N3F747_EUBLI</name>
<keyword evidence="1" id="KW-0472">Membrane</keyword>
<feature type="transmembrane region" description="Helical" evidence="1">
    <location>
        <begin position="54"/>
        <end position="76"/>
    </location>
</feature>
<accession>A0A6N3F747</accession>
<proteinExistence type="predicted"/>
<dbReference type="EMBL" id="CACRTR010000012">
    <property type="protein sequence ID" value="VYU47830.1"/>
    <property type="molecule type" value="Genomic_DNA"/>
</dbReference>
<evidence type="ECO:0000313" key="2">
    <source>
        <dbReference type="EMBL" id="VYU47830.1"/>
    </source>
</evidence>
<keyword evidence="1" id="KW-0812">Transmembrane</keyword>
<keyword evidence="1" id="KW-1133">Transmembrane helix</keyword>
<organism evidence="2">
    <name type="scientific">Eubacterium limosum</name>
    <dbReference type="NCBI Taxonomy" id="1736"/>
    <lineage>
        <taxon>Bacteria</taxon>
        <taxon>Bacillati</taxon>
        <taxon>Bacillota</taxon>
        <taxon>Clostridia</taxon>
        <taxon>Eubacteriales</taxon>
        <taxon>Eubacteriaceae</taxon>
        <taxon>Eubacterium</taxon>
    </lineage>
</organism>
<reference evidence="2" key="1">
    <citation type="submission" date="2019-11" db="EMBL/GenBank/DDBJ databases">
        <authorList>
            <person name="Feng L."/>
        </authorList>
    </citation>
    <scope>NUCLEOTIDE SEQUENCE</scope>
    <source>
        <strain evidence="2">ElimosumLFYP34</strain>
    </source>
</reference>
<gene>
    <name evidence="2" type="ORF">ELLFYP34_00293</name>
</gene>
<sequence length="138" mass="14044">MEGKKYLKFSGIILVIFGIAQLLLAFFAFAGGGIAALGVNAGGGSNLAASGTTAVLGGVILVVTAAFNLIFGIMAVKYCDNAGKAKALRVMGVVLLVLAAASLIIYISGGLTVVIGCLVDLMISIIYFWGAQKNVQSL</sequence>